<protein>
    <submittedName>
        <fullName evidence="1">Transposase</fullName>
    </submittedName>
</protein>
<dbReference type="OrthoDB" id="5289737at2"/>
<proteinExistence type="predicted"/>
<evidence type="ECO:0000313" key="2">
    <source>
        <dbReference type="Proteomes" id="UP000194350"/>
    </source>
</evidence>
<dbReference type="Proteomes" id="UP000194350">
    <property type="component" value="Unassembled WGS sequence"/>
</dbReference>
<dbReference type="EMBL" id="MUBJ01000001">
    <property type="protein sequence ID" value="OTA18546.1"/>
    <property type="molecule type" value="Genomic_DNA"/>
</dbReference>
<gene>
    <name evidence="1" type="ORF">Xvie_00374</name>
</gene>
<dbReference type="RefSeq" id="WP_086107694.1">
    <property type="nucleotide sequence ID" value="NZ_CAWNGD010000001.1"/>
</dbReference>
<dbReference type="STRING" id="351656.Xvie_00374"/>
<sequence>MDTTKVVGIDLAKNVFQVCIWIEDGSVDWHRKIFRQKRLDTIKIFPSETAIVMEACSTVHYWVRTLQAIAI</sequence>
<name>A0A1Y2SJG7_9GAMM</name>
<organism evidence="1 2">
    <name type="scientific">Xenorhabdus vietnamensis</name>
    <dbReference type="NCBI Taxonomy" id="351656"/>
    <lineage>
        <taxon>Bacteria</taxon>
        <taxon>Pseudomonadati</taxon>
        <taxon>Pseudomonadota</taxon>
        <taxon>Gammaproteobacteria</taxon>
        <taxon>Enterobacterales</taxon>
        <taxon>Morganellaceae</taxon>
        <taxon>Xenorhabdus</taxon>
    </lineage>
</organism>
<keyword evidence="2" id="KW-1185">Reference proteome</keyword>
<comment type="caution">
    <text evidence="1">The sequence shown here is derived from an EMBL/GenBank/DDBJ whole genome shotgun (WGS) entry which is preliminary data.</text>
</comment>
<reference evidence="1 2" key="1">
    <citation type="submission" date="2016-10" db="EMBL/GenBank/DDBJ databases">
        <title>Systematic genetic and metabolomic analysis of Xenorhabdus and Photorhabdus spp., highlights the requirements for a dual symbiotic and pathogenic life style.</title>
        <authorList>
            <person name="Tobias N.J."/>
            <person name="Wolff H."/>
            <person name="Djahanschiri B."/>
            <person name="Pidot S.J."/>
            <person name="Stinear T.P."/>
            <person name="Ebersberger I."/>
            <person name="Bode H.B."/>
        </authorList>
    </citation>
    <scope>NUCLEOTIDE SEQUENCE [LARGE SCALE GENOMIC DNA]</scope>
    <source>
        <strain evidence="1 2">DSM 22392</strain>
    </source>
</reference>
<evidence type="ECO:0000313" key="1">
    <source>
        <dbReference type="EMBL" id="OTA18546.1"/>
    </source>
</evidence>
<accession>A0A1Y2SJG7</accession>
<dbReference type="AlphaFoldDB" id="A0A1Y2SJG7"/>